<keyword evidence="4" id="KW-1185">Reference proteome</keyword>
<feature type="region of interest" description="Disordered" evidence="1">
    <location>
        <begin position="65"/>
        <end position="97"/>
    </location>
</feature>
<protein>
    <recommendedName>
        <fullName evidence="5">C2H2-type domain-containing protein</fullName>
    </recommendedName>
</protein>
<dbReference type="AlphaFoldDB" id="A0A0C3G403"/>
<accession>A0A0C3G403</accession>
<organism evidence="3 4">
    <name type="scientific">Piloderma croceum (strain F 1598)</name>
    <dbReference type="NCBI Taxonomy" id="765440"/>
    <lineage>
        <taxon>Eukaryota</taxon>
        <taxon>Fungi</taxon>
        <taxon>Dikarya</taxon>
        <taxon>Basidiomycota</taxon>
        <taxon>Agaricomycotina</taxon>
        <taxon>Agaricomycetes</taxon>
        <taxon>Agaricomycetidae</taxon>
        <taxon>Atheliales</taxon>
        <taxon>Atheliaceae</taxon>
        <taxon>Piloderma</taxon>
    </lineage>
</organism>
<feature type="chain" id="PRO_5002164635" description="C2H2-type domain-containing protein" evidence="2">
    <location>
        <begin position="20"/>
        <end position="243"/>
    </location>
</feature>
<reference evidence="4" key="2">
    <citation type="submission" date="2015-01" db="EMBL/GenBank/DDBJ databases">
        <title>Evolutionary Origins and Diversification of the Mycorrhizal Mutualists.</title>
        <authorList>
            <consortium name="DOE Joint Genome Institute"/>
            <consortium name="Mycorrhizal Genomics Consortium"/>
            <person name="Kohler A."/>
            <person name="Kuo A."/>
            <person name="Nagy L.G."/>
            <person name="Floudas D."/>
            <person name="Copeland A."/>
            <person name="Barry K.W."/>
            <person name="Cichocki N."/>
            <person name="Veneault-Fourrey C."/>
            <person name="LaButti K."/>
            <person name="Lindquist E.A."/>
            <person name="Lipzen A."/>
            <person name="Lundell T."/>
            <person name="Morin E."/>
            <person name="Murat C."/>
            <person name="Riley R."/>
            <person name="Ohm R."/>
            <person name="Sun H."/>
            <person name="Tunlid A."/>
            <person name="Henrissat B."/>
            <person name="Grigoriev I.V."/>
            <person name="Hibbett D.S."/>
            <person name="Martin F."/>
        </authorList>
    </citation>
    <scope>NUCLEOTIDE SEQUENCE [LARGE SCALE GENOMIC DNA]</scope>
    <source>
        <strain evidence="4">F 1598</strain>
    </source>
</reference>
<evidence type="ECO:0000256" key="1">
    <source>
        <dbReference type="SAM" id="MobiDB-lite"/>
    </source>
</evidence>
<dbReference type="Proteomes" id="UP000054166">
    <property type="component" value="Unassembled WGS sequence"/>
</dbReference>
<dbReference type="EMBL" id="KN832981">
    <property type="protein sequence ID" value="KIM86589.1"/>
    <property type="molecule type" value="Genomic_DNA"/>
</dbReference>
<feature type="compositionally biased region" description="Low complexity" evidence="1">
    <location>
        <begin position="83"/>
        <end position="95"/>
    </location>
</feature>
<reference evidence="3 4" key="1">
    <citation type="submission" date="2014-04" db="EMBL/GenBank/DDBJ databases">
        <authorList>
            <consortium name="DOE Joint Genome Institute"/>
            <person name="Kuo A."/>
            <person name="Tarkka M."/>
            <person name="Buscot F."/>
            <person name="Kohler A."/>
            <person name="Nagy L.G."/>
            <person name="Floudas D."/>
            <person name="Copeland A."/>
            <person name="Barry K.W."/>
            <person name="Cichocki N."/>
            <person name="Veneault-Fourrey C."/>
            <person name="LaButti K."/>
            <person name="Lindquist E.A."/>
            <person name="Lipzen A."/>
            <person name="Lundell T."/>
            <person name="Morin E."/>
            <person name="Murat C."/>
            <person name="Sun H."/>
            <person name="Tunlid A."/>
            <person name="Henrissat B."/>
            <person name="Grigoriev I.V."/>
            <person name="Hibbett D.S."/>
            <person name="Martin F."/>
            <person name="Nordberg H.P."/>
            <person name="Cantor M.N."/>
            <person name="Hua S.X."/>
        </authorList>
    </citation>
    <scope>NUCLEOTIDE SEQUENCE [LARGE SCALE GENOMIC DNA]</scope>
    <source>
        <strain evidence="3 4">F 1598</strain>
    </source>
</reference>
<dbReference type="InParanoid" id="A0A0C3G403"/>
<feature type="signal peptide" evidence="2">
    <location>
        <begin position="1"/>
        <end position="19"/>
    </location>
</feature>
<sequence length="243" mass="27351">MHSGTLMLTFLLLRRPMSTYVQMYKCGGCEGQFDVDEALGHQQNRSRIYRGAKILPIRCTRRTTHKNDLLASSHKSSRKPSSSKKASSSQTAMSARTVARQMEVPRVGFADSNLIYSGSGSTRVVAKEDPVSSSSEDHDRSHDPLLPVHEPTFSLTDVFVRAPTPFAFIGLGSATRDEYDHPYECHETDYSIDYPISYEDLRDKLSFAATASEFSPNDSLYLEHLPEQQDNRHFRNLVHSDCV</sequence>
<evidence type="ECO:0000313" key="4">
    <source>
        <dbReference type="Proteomes" id="UP000054166"/>
    </source>
</evidence>
<gene>
    <name evidence="3" type="ORF">PILCRDRAFT_308942</name>
</gene>
<name>A0A0C3G403_PILCF</name>
<dbReference type="HOGENOM" id="CLU_1142936_0_0_1"/>
<evidence type="ECO:0008006" key="5">
    <source>
        <dbReference type="Google" id="ProtNLM"/>
    </source>
</evidence>
<proteinExistence type="predicted"/>
<evidence type="ECO:0000313" key="3">
    <source>
        <dbReference type="EMBL" id="KIM86589.1"/>
    </source>
</evidence>
<evidence type="ECO:0000256" key="2">
    <source>
        <dbReference type="SAM" id="SignalP"/>
    </source>
</evidence>
<keyword evidence="2" id="KW-0732">Signal</keyword>